<keyword evidence="10" id="KW-1185">Reference proteome</keyword>
<dbReference type="InterPro" id="IPR005633">
    <property type="entry name" value="Ribosomal_uL23_N"/>
</dbReference>
<dbReference type="SUPFAM" id="SSF54189">
    <property type="entry name" value="Ribosomal proteins S24e, L23 and L15e"/>
    <property type="match status" value="1"/>
</dbReference>
<dbReference type="OrthoDB" id="1267328at2759"/>
<gene>
    <name evidence="9" type="ORF">BpHYR1_041184</name>
</gene>
<dbReference type="PANTHER" id="PTHR11620">
    <property type="entry name" value="60S RIBOSOMAL PROTEIN L23A"/>
    <property type="match status" value="1"/>
</dbReference>
<dbReference type="InterPro" id="IPR012678">
    <property type="entry name" value="Ribosomal_uL23/eL15/eS24_sf"/>
</dbReference>
<dbReference type="Proteomes" id="UP000276133">
    <property type="component" value="Unassembled WGS sequence"/>
</dbReference>
<dbReference type="Pfam" id="PF03939">
    <property type="entry name" value="Ribosomal_L23eN"/>
    <property type="match status" value="1"/>
</dbReference>
<dbReference type="NCBIfam" id="NF011118">
    <property type="entry name" value="PRK14548.1"/>
    <property type="match status" value="1"/>
</dbReference>
<keyword evidence="3" id="KW-0694">RNA-binding</keyword>
<sequence>MAPKKTTKSAAPVAKAAAKAKKHVQKGAHLKRSRKIRTIVRFRRPVTLSLPRKPRYQRKSVPRRNKLDQFAIIKYPLTTESAMKKIEDHNTLVFVTDIRANKPQIKGAFKKLYDADVAKINTLVRPDGEKKAYIKLTPDFDAMDIANKINIC</sequence>
<keyword evidence="2" id="KW-0699">rRNA-binding</keyword>
<evidence type="ECO:0000256" key="4">
    <source>
        <dbReference type="ARBA" id="ARBA00022980"/>
    </source>
</evidence>
<dbReference type="AlphaFoldDB" id="A0A3M7RU45"/>
<proteinExistence type="inferred from homology"/>
<keyword evidence="4 6" id="KW-0689">Ribosomal protein</keyword>
<evidence type="ECO:0000313" key="9">
    <source>
        <dbReference type="EMBL" id="RNA26969.1"/>
    </source>
</evidence>
<dbReference type="InterPro" id="IPR013025">
    <property type="entry name" value="Ribosomal_uL23-like"/>
</dbReference>
<evidence type="ECO:0000256" key="6">
    <source>
        <dbReference type="RuleBase" id="RU003934"/>
    </source>
</evidence>
<dbReference type="InterPro" id="IPR001014">
    <property type="entry name" value="Ribosomal_uL23_CS"/>
</dbReference>
<evidence type="ECO:0000256" key="5">
    <source>
        <dbReference type="ARBA" id="ARBA00023274"/>
    </source>
</evidence>
<evidence type="ECO:0000259" key="8">
    <source>
        <dbReference type="Pfam" id="PF03939"/>
    </source>
</evidence>
<dbReference type="GO" id="GO:0005840">
    <property type="term" value="C:ribosome"/>
    <property type="evidence" value="ECO:0007669"/>
    <property type="project" value="UniProtKB-KW"/>
</dbReference>
<evidence type="ECO:0000256" key="3">
    <source>
        <dbReference type="ARBA" id="ARBA00022884"/>
    </source>
</evidence>
<organism evidence="9 10">
    <name type="scientific">Brachionus plicatilis</name>
    <name type="common">Marine rotifer</name>
    <name type="synonym">Brachionus muelleri</name>
    <dbReference type="NCBI Taxonomy" id="10195"/>
    <lineage>
        <taxon>Eukaryota</taxon>
        <taxon>Metazoa</taxon>
        <taxon>Spiralia</taxon>
        <taxon>Gnathifera</taxon>
        <taxon>Rotifera</taxon>
        <taxon>Eurotatoria</taxon>
        <taxon>Monogononta</taxon>
        <taxon>Pseudotrocha</taxon>
        <taxon>Ploima</taxon>
        <taxon>Brachionidae</taxon>
        <taxon>Brachionus</taxon>
    </lineage>
</organism>
<dbReference type="Gene3D" id="3.30.70.330">
    <property type="match status" value="1"/>
</dbReference>
<comment type="caution">
    <text evidence="9">The sequence shown here is derived from an EMBL/GenBank/DDBJ whole genome shotgun (WGS) entry which is preliminary data.</text>
</comment>
<dbReference type="InterPro" id="IPR012677">
    <property type="entry name" value="Nucleotide-bd_a/b_plait_sf"/>
</dbReference>
<feature type="region of interest" description="Disordered" evidence="7">
    <location>
        <begin position="1"/>
        <end position="30"/>
    </location>
</feature>
<dbReference type="PROSITE" id="PS00050">
    <property type="entry name" value="RIBOSOMAL_L23"/>
    <property type="match status" value="1"/>
</dbReference>
<name>A0A3M7RU45_BRAPC</name>
<dbReference type="HAMAP" id="MF_01369_A">
    <property type="entry name" value="Ribosomal_uL23_A"/>
    <property type="match status" value="1"/>
</dbReference>
<dbReference type="EMBL" id="REGN01002626">
    <property type="protein sequence ID" value="RNA26969.1"/>
    <property type="molecule type" value="Genomic_DNA"/>
</dbReference>
<feature type="compositionally biased region" description="Low complexity" evidence="7">
    <location>
        <begin position="1"/>
        <end position="17"/>
    </location>
</feature>
<dbReference type="STRING" id="10195.A0A3M7RU45"/>
<comment type="similarity">
    <text evidence="1 6">Belongs to the universal ribosomal protein uL23 family.</text>
</comment>
<accession>A0A3M7RU45</accession>
<dbReference type="GO" id="GO:0019843">
    <property type="term" value="F:rRNA binding"/>
    <property type="evidence" value="ECO:0007669"/>
    <property type="project" value="UniProtKB-KW"/>
</dbReference>
<protein>
    <submittedName>
        <fullName evidence="9">60S ribosomal L23a</fullName>
    </submittedName>
</protein>
<feature type="compositionally biased region" description="Basic residues" evidence="7">
    <location>
        <begin position="18"/>
        <end position="30"/>
    </location>
</feature>
<feature type="domain" description="Large ribosomal subunit protein uL23 N-terminal" evidence="8">
    <location>
        <begin position="15"/>
        <end position="63"/>
    </location>
</feature>
<dbReference type="Pfam" id="PF00276">
    <property type="entry name" value="Ribosomal_L23"/>
    <property type="match status" value="1"/>
</dbReference>
<evidence type="ECO:0000313" key="10">
    <source>
        <dbReference type="Proteomes" id="UP000276133"/>
    </source>
</evidence>
<dbReference type="GO" id="GO:0006412">
    <property type="term" value="P:translation"/>
    <property type="evidence" value="ECO:0007669"/>
    <property type="project" value="InterPro"/>
</dbReference>
<keyword evidence="5 6" id="KW-0687">Ribonucleoprotein</keyword>
<reference evidence="9 10" key="1">
    <citation type="journal article" date="2018" name="Sci. Rep.">
        <title>Genomic signatures of local adaptation to the degree of environmental predictability in rotifers.</title>
        <authorList>
            <person name="Franch-Gras L."/>
            <person name="Hahn C."/>
            <person name="Garcia-Roger E.M."/>
            <person name="Carmona M.J."/>
            <person name="Serra M."/>
            <person name="Gomez A."/>
        </authorList>
    </citation>
    <scope>NUCLEOTIDE SEQUENCE [LARGE SCALE GENOMIC DNA]</scope>
    <source>
        <strain evidence="9">HYR1</strain>
    </source>
</reference>
<evidence type="ECO:0000256" key="1">
    <source>
        <dbReference type="ARBA" id="ARBA00006700"/>
    </source>
</evidence>
<dbReference type="GO" id="GO:0003735">
    <property type="term" value="F:structural constituent of ribosome"/>
    <property type="evidence" value="ECO:0007669"/>
    <property type="project" value="InterPro"/>
</dbReference>
<dbReference type="GO" id="GO:1990904">
    <property type="term" value="C:ribonucleoprotein complex"/>
    <property type="evidence" value="ECO:0007669"/>
    <property type="project" value="UniProtKB-KW"/>
</dbReference>
<dbReference type="FunFam" id="3.30.70.330:FF:000035">
    <property type="entry name" value="60S ribosomal protein L23a"/>
    <property type="match status" value="1"/>
</dbReference>
<evidence type="ECO:0000256" key="7">
    <source>
        <dbReference type="SAM" id="MobiDB-lite"/>
    </source>
</evidence>
<evidence type="ECO:0000256" key="2">
    <source>
        <dbReference type="ARBA" id="ARBA00022730"/>
    </source>
</evidence>